<organism evidence="2 3">
    <name type="scientific">Saitozyma podzolica</name>
    <dbReference type="NCBI Taxonomy" id="1890683"/>
    <lineage>
        <taxon>Eukaryota</taxon>
        <taxon>Fungi</taxon>
        <taxon>Dikarya</taxon>
        <taxon>Basidiomycota</taxon>
        <taxon>Agaricomycotina</taxon>
        <taxon>Tremellomycetes</taxon>
        <taxon>Tremellales</taxon>
        <taxon>Trimorphomycetaceae</taxon>
        <taxon>Saitozyma</taxon>
    </lineage>
</organism>
<dbReference type="Proteomes" id="UP000279259">
    <property type="component" value="Unassembled WGS sequence"/>
</dbReference>
<reference evidence="2 3" key="1">
    <citation type="submission" date="2018-11" db="EMBL/GenBank/DDBJ databases">
        <title>Genome sequence of Saitozyma podzolica DSM 27192.</title>
        <authorList>
            <person name="Aliyu H."/>
            <person name="Gorte O."/>
            <person name="Ochsenreither K."/>
        </authorList>
    </citation>
    <scope>NUCLEOTIDE SEQUENCE [LARGE SCALE GENOMIC DNA]</scope>
    <source>
        <strain evidence="2 3">DSM 27192</strain>
    </source>
</reference>
<dbReference type="Gene3D" id="3.40.710.10">
    <property type="entry name" value="DD-peptidase/beta-lactamase superfamily"/>
    <property type="match status" value="1"/>
</dbReference>
<dbReference type="PANTHER" id="PTHR43283:SF3">
    <property type="entry name" value="BETA-LACTAMASE FAMILY PROTEIN (AFU_ORTHOLOGUE AFUA_5G07500)"/>
    <property type="match status" value="1"/>
</dbReference>
<comment type="caution">
    <text evidence="2">The sequence shown here is derived from an EMBL/GenBank/DDBJ whole genome shotgun (WGS) entry which is preliminary data.</text>
</comment>
<proteinExistence type="predicted"/>
<accession>A0A427YFH5</accession>
<evidence type="ECO:0000259" key="1">
    <source>
        <dbReference type="Pfam" id="PF00144"/>
    </source>
</evidence>
<keyword evidence="3" id="KW-1185">Reference proteome</keyword>
<dbReference type="PANTHER" id="PTHR43283">
    <property type="entry name" value="BETA-LACTAMASE-RELATED"/>
    <property type="match status" value="1"/>
</dbReference>
<dbReference type="InterPro" id="IPR012338">
    <property type="entry name" value="Beta-lactam/transpept-like"/>
</dbReference>
<gene>
    <name evidence="2" type="ORF">EHS25_002235</name>
</gene>
<name>A0A427YFH5_9TREE</name>
<dbReference type="InterPro" id="IPR050789">
    <property type="entry name" value="Diverse_Enzym_Activities"/>
</dbReference>
<dbReference type="AlphaFoldDB" id="A0A427YFH5"/>
<dbReference type="OrthoDB" id="428260at2759"/>
<dbReference type="EMBL" id="RSCD01000013">
    <property type="protein sequence ID" value="RSH89684.1"/>
    <property type="molecule type" value="Genomic_DNA"/>
</dbReference>
<evidence type="ECO:0000313" key="3">
    <source>
        <dbReference type="Proteomes" id="UP000279259"/>
    </source>
</evidence>
<feature type="domain" description="Beta-lactamase-related" evidence="1">
    <location>
        <begin position="25"/>
        <end position="376"/>
    </location>
</feature>
<sequence length="399" mass="43801">MTPQLSSSAKESLQAVLDKQAGYLGGAFLSVATSEGVIFNSCSGLFDQLERGKQNARQASTSDVMWYASTTKLIIAVAYLQLVDRGTLTLDTDMTQFDQRLKKAASQRLVTFVDGKPIYEPNEVPVRLRDMLNNQRLRSRDGAVDSLVHKPITENPGTMFEYGNSADWLGLILPAITKEPVEDYLRRNILDPLGMSDTTFFPLNGLIDLCRCGEFVDLRKTVSTESDRKEDIEYCVGGGGIYSNTGDYIKLLHHLLVQRLFLLGQVPKESSVTILSDESINSLFKPSLPDSALPGMAAMLNRWFMQTDQEGLLEAGDANWGTAAAMYTPRDGRPRGGFGREPDTIGWGGAAGTEFWIDPSAGIAVVWTTQQLPGAGNPTVLQAKKDIERAVYQAFGMDH</sequence>
<dbReference type="SUPFAM" id="SSF56601">
    <property type="entry name" value="beta-lactamase/transpeptidase-like"/>
    <property type="match status" value="1"/>
</dbReference>
<dbReference type="InterPro" id="IPR001466">
    <property type="entry name" value="Beta-lactam-related"/>
</dbReference>
<protein>
    <recommendedName>
        <fullName evidence="1">Beta-lactamase-related domain-containing protein</fullName>
    </recommendedName>
</protein>
<dbReference type="Pfam" id="PF00144">
    <property type="entry name" value="Beta-lactamase"/>
    <property type="match status" value="1"/>
</dbReference>
<evidence type="ECO:0000313" key="2">
    <source>
        <dbReference type="EMBL" id="RSH89684.1"/>
    </source>
</evidence>